<gene>
    <name evidence="1" type="ORF">AQJ66_32395</name>
</gene>
<protein>
    <submittedName>
        <fullName evidence="1">Uncharacterized protein</fullName>
    </submittedName>
</protein>
<dbReference type="Proteomes" id="UP000053024">
    <property type="component" value="Unassembled WGS sequence"/>
</dbReference>
<reference evidence="1 2" key="1">
    <citation type="submission" date="2015-10" db="EMBL/GenBank/DDBJ databases">
        <title>Draft genome sequence of Streptomyces bungoensis DSM 41781, type strain for the species Streptomyces bungoensis.</title>
        <authorList>
            <person name="Ruckert C."/>
            <person name="Winkler A."/>
            <person name="Kalinowski J."/>
            <person name="Kampfer P."/>
            <person name="Glaeser S."/>
        </authorList>
    </citation>
    <scope>NUCLEOTIDE SEQUENCE [LARGE SCALE GENOMIC DNA]</scope>
    <source>
        <strain evidence="1 2">DSM 41781</strain>
    </source>
</reference>
<organism evidence="1 2">
    <name type="scientific">Streptomyces bungoensis</name>
    <dbReference type="NCBI Taxonomy" id="285568"/>
    <lineage>
        <taxon>Bacteria</taxon>
        <taxon>Bacillati</taxon>
        <taxon>Actinomycetota</taxon>
        <taxon>Actinomycetes</taxon>
        <taxon>Kitasatosporales</taxon>
        <taxon>Streptomycetaceae</taxon>
        <taxon>Streptomyces</taxon>
    </lineage>
</organism>
<keyword evidence="2" id="KW-1185">Reference proteome</keyword>
<accession>A0A101SPT5</accession>
<name>A0A101SPT5_9ACTN</name>
<evidence type="ECO:0000313" key="1">
    <source>
        <dbReference type="EMBL" id="KUN77917.1"/>
    </source>
</evidence>
<evidence type="ECO:0000313" key="2">
    <source>
        <dbReference type="Proteomes" id="UP000053024"/>
    </source>
</evidence>
<proteinExistence type="predicted"/>
<sequence length="133" mass="14318">MGEPGLQAGNSDAVVELSGDLPTDSALHVGVHVLEQEANRLQDGVKPATEGQLRPVIGLLAGGGGRDRWGSVLRAQRATIRCPDGARRSGGRLDVLVHRYLAYGGWQRRSVVLGSVNLQVFLIRERTRISVET</sequence>
<dbReference type="AlphaFoldDB" id="A0A101SPT5"/>
<dbReference type="EMBL" id="LMWX01000060">
    <property type="protein sequence ID" value="KUN77917.1"/>
    <property type="molecule type" value="Genomic_DNA"/>
</dbReference>
<comment type="caution">
    <text evidence="1">The sequence shown here is derived from an EMBL/GenBank/DDBJ whole genome shotgun (WGS) entry which is preliminary data.</text>
</comment>